<evidence type="ECO:0000256" key="2">
    <source>
        <dbReference type="ARBA" id="ARBA00022771"/>
    </source>
</evidence>
<name>A0AAP0PZ09_9MAGN</name>
<evidence type="ECO:0000256" key="3">
    <source>
        <dbReference type="ARBA" id="ARBA00022833"/>
    </source>
</evidence>
<evidence type="ECO:0000259" key="6">
    <source>
        <dbReference type="PROSITE" id="PS50089"/>
    </source>
</evidence>
<dbReference type="PANTHER" id="PTHR46293">
    <property type="entry name" value="E3 UBIQUITIN PROTEIN LIGASE DRIP1"/>
    <property type="match status" value="1"/>
</dbReference>
<feature type="region of interest" description="Disordered" evidence="5">
    <location>
        <begin position="227"/>
        <end position="269"/>
    </location>
</feature>
<keyword evidence="1" id="KW-0479">Metal-binding</keyword>
<organism evidence="7 8">
    <name type="scientific">Stephania yunnanensis</name>
    <dbReference type="NCBI Taxonomy" id="152371"/>
    <lineage>
        <taxon>Eukaryota</taxon>
        <taxon>Viridiplantae</taxon>
        <taxon>Streptophyta</taxon>
        <taxon>Embryophyta</taxon>
        <taxon>Tracheophyta</taxon>
        <taxon>Spermatophyta</taxon>
        <taxon>Magnoliopsida</taxon>
        <taxon>Ranunculales</taxon>
        <taxon>Menispermaceae</taxon>
        <taxon>Menispermoideae</taxon>
        <taxon>Cissampelideae</taxon>
        <taxon>Stephania</taxon>
    </lineage>
</organism>
<dbReference type="PANTHER" id="PTHR46293:SF1">
    <property type="entry name" value="OS03G0632800 PROTEIN"/>
    <property type="match status" value="1"/>
</dbReference>
<evidence type="ECO:0000313" key="8">
    <source>
        <dbReference type="Proteomes" id="UP001420932"/>
    </source>
</evidence>
<feature type="region of interest" description="Disordered" evidence="5">
    <location>
        <begin position="138"/>
        <end position="175"/>
    </location>
</feature>
<protein>
    <recommendedName>
        <fullName evidence="6">RING-type domain-containing protein</fullName>
    </recommendedName>
</protein>
<keyword evidence="8" id="KW-1185">Reference proteome</keyword>
<dbReference type="AlphaFoldDB" id="A0AAP0PZ09"/>
<dbReference type="PROSITE" id="PS50089">
    <property type="entry name" value="ZF_RING_2"/>
    <property type="match status" value="1"/>
</dbReference>
<dbReference type="InterPro" id="IPR013083">
    <property type="entry name" value="Znf_RING/FYVE/PHD"/>
</dbReference>
<evidence type="ECO:0000256" key="1">
    <source>
        <dbReference type="ARBA" id="ARBA00022723"/>
    </source>
</evidence>
<dbReference type="SUPFAM" id="SSF57850">
    <property type="entry name" value="RING/U-box"/>
    <property type="match status" value="1"/>
</dbReference>
<dbReference type="GO" id="GO:0004842">
    <property type="term" value="F:ubiquitin-protein transferase activity"/>
    <property type="evidence" value="ECO:0007669"/>
    <property type="project" value="InterPro"/>
</dbReference>
<dbReference type="CDD" id="cd16525">
    <property type="entry name" value="RING-HC_PCGF"/>
    <property type="match status" value="1"/>
</dbReference>
<gene>
    <name evidence="7" type="ORF">Syun_007016</name>
</gene>
<comment type="caution">
    <text evidence="7">The sequence shown here is derived from an EMBL/GenBank/DDBJ whole genome shotgun (WGS) entry which is preliminary data.</text>
</comment>
<feature type="compositionally biased region" description="Polar residues" evidence="5">
    <location>
        <begin position="166"/>
        <end position="175"/>
    </location>
</feature>
<dbReference type="Pfam" id="PF13923">
    <property type="entry name" value="zf-C3HC4_2"/>
    <property type="match status" value="1"/>
</dbReference>
<dbReference type="EMBL" id="JBBNAF010000003">
    <property type="protein sequence ID" value="KAK9160675.1"/>
    <property type="molecule type" value="Genomic_DNA"/>
</dbReference>
<evidence type="ECO:0000256" key="5">
    <source>
        <dbReference type="SAM" id="MobiDB-lite"/>
    </source>
</evidence>
<feature type="domain" description="RING-type" evidence="6">
    <location>
        <begin position="19"/>
        <end position="60"/>
    </location>
</feature>
<reference evidence="7 8" key="1">
    <citation type="submission" date="2024-01" db="EMBL/GenBank/DDBJ databases">
        <title>Genome assemblies of Stephania.</title>
        <authorList>
            <person name="Yang L."/>
        </authorList>
    </citation>
    <scope>NUCLEOTIDE SEQUENCE [LARGE SCALE GENOMIC DNA]</scope>
    <source>
        <strain evidence="7">YNDBR</strain>
        <tissue evidence="7">Leaf</tissue>
    </source>
</reference>
<feature type="compositionally biased region" description="Basic and acidic residues" evidence="5">
    <location>
        <begin position="227"/>
        <end position="250"/>
    </location>
</feature>
<dbReference type="GO" id="GO:0008270">
    <property type="term" value="F:zinc ion binding"/>
    <property type="evidence" value="ECO:0007669"/>
    <property type="project" value="UniProtKB-KW"/>
</dbReference>
<evidence type="ECO:0000313" key="7">
    <source>
        <dbReference type="EMBL" id="KAK9160675.1"/>
    </source>
</evidence>
<dbReference type="SMART" id="SM00184">
    <property type="entry name" value="RING"/>
    <property type="match status" value="1"/>
</dbReference>
<keyword evidence="2 4" id="KW-0863">Zinc-finger</keyword>
<dbReference type="InterPro" id="IPR044807">
    <property type="entry name" value="DRIP1-like"/>
</dbReference>
<sequence length="432" mass="47917">MTGQVVRVRRETLAGCMTCPICDKLLREATSISECLHTFCRKCIYNKLTDEEVDCCPICNIDLGCVPVEKLRPDHSLQDVRAKIFPFKRRKVKAPEVVPSFSLPVRRKERSLSSLVVSTPRVSTQTGLAGRRTKAVAGKAAASRGSNFPIEGRIKKERDSWEDTPESSSSPEMLNKISTNRRQISPVETSMHHAAGNDLENGSETWAGKVDVWKPLNCLVEAANRTKSDKLNSHGSVSKREQNNMSDRKVQRTKTKGREPANNSKVHNDKIGPNLLAIELWNTRNLLKMSRKRAASAACRDHGINAQAVLHASSIRCEKNATPVWLKLEASKDQEGVASLPQISASYLRIKDGNVPISFIQKYLVKKLNLKNEAEVKITCQGQPILPTMQLHNLVDLWLQAASASQRVSACVGTPAKDFVMVLAYGRKVQCS</sequence>
<proteinExistence type="predicted"/>
<evidence type="ECO:0000256" key="4">
    <source>
        <dbReference type="PROSITE-ProRule" id="PRU00175"/>
    </source>
</evidence>
<dbReference type="InterPro" id="IPR017907">
    <property type="entry name" value="Znf_RING_CS"/>
</dbReference>
<dbReference type="InterPro" id="IPR001841">
    <property type="entry name" value="Znf_RING"/>
</dbReference>
<dbReference type="Proteomes" id="UP001420932">
    <property type="component" value="Unassembled WGS sequence"/>
</dbReference>
<dbReference type="PROSITE" id="PS00518">
    <property type="entry name" value="ZF_RING_1"/>
    <property type="match status" value="1"/>
</dbReference>
<dbReference type="Gene3D" id="3.10.20.90">
    <property type="entry name" value="Phosphatidylinositol 3-kinase Catalytic Subunit, Chain A, domain 1"/>
    <property type="match status" value="1"/>
</dbReference>
<dbReference type="Gene3D" id="3.30.40.10">
    <property type="entry name" value="Zinc/RING finger domain, C3HC4 (zinc finger)"/>
    <property type="match status" value="1"/>
</dbReference>
<feature type="compositionally biased region" description="Basic and acidic residues" evidence="5">
    <location>
        <begin position="152"/>
        <end position="161"/>
    </location>
</feature>
<accession>A0AAP0PZ09</accession>
<keyword evidence="3" id="KW-0862">Zinc</keyword>